<dbReference type="Pfam" id="PF00128">
    <property type="entry name" value="Alpha-amylase"/>
    <property type="match status" value="1"/>
</dbReference>
<dbReference type="PANTHER" id="PTHR10357">
    <property type="entry name" value="ALPHA-AMYLASE FAMILY MEMBER"/>
    <property type="match status" value="1"/>
</dbReference>
<reference evidence="3 4" key="1">
    <citation type="submission" date="2019-05" db="EMBL/GenBank/DDBJ databases">
        <title>Marinobacter panjinensis sp. nov., a moderately halophilic bacterium isolated from sea tidal flat environment.</title>
        <authorList>
            <person name="Yang W."/>
            <person name="An M."/>
            <person name="He W."/>
            <person name="Luo X."/>
            <person name="Zhu L."/>
            <person name="Chen G."/>
            <person name="Zhang Y."/>
            <person name="Wang Y."/>
        </authorList>
    </citation>
    <scope>NUCLEOTIDE SEQUENCE [LARGE SCALE GENOMIC DNA]</scope>
    <source>
        <strain evidence="3 4">PJ-16</strain>
    </source>
</reference>
<gene>
    <name evidence="3" type="ORF">FDP08_04450</name>
</gene>
<dbReference type="PROSITE" id="PS51257">
    <property type="entry name" value="PROKAR_LIPOPROTEIN"/>
    <property type="match status" value="1"/>
</dbReference>
<dbReference type="GO" id="GO:0004556">
    <property type="term" value="F:alpha-amylase activity"/>
    <property type="evidence" value="ECO:0007669"/>
    <property type="project" value="UniProtKB-EC"/>
</dbReference>
<name>A0A4U6R1Y4_9GAMM</name>
<dbReference type="EMBL" id="SZYH01000001">
    <property type="protein sequence ID" value="TKV67393.1"/>
    <property type="molecule type" value="Genomic_DNA"/>
</dbReference>
<sequence>MNSYPKKLRLTASLVTCLSLVGCAGGQFETAAPPSDHPGASTSSGLCVATRSEMTVSVGDTFTDGEWVRDFYSGEKARVADGKVTLTPAPESEGLLLLEAVEAPQQSFNWAGATVYFTVTDRFANGRTDNDRNYGRHPDGKDEIGTFHGGDFAGLTEKLDYLKELGVNAVWITPPFEQIHGWVGGGDRGDFQHYGYHGYYALDFTRPDANFGTRDEFRTLVEEAHARGIRVVMDVVMNHPGYSTLQDMQTFNFGGLRDGFEKHLPDQWGDWKPESWEDFHAYHALIDYDHPDWANWWGKDWVRAGIGDYATPPNASIDPLRGSLAFLPDFKTESDKVVDLPVFLRNKDNTRAEQLDDATVRDYLITWLTDWVREFGVDGFRVDTAKHVEPEAWQELKAQAQEALETYRSNNPGQPLPAEDFWMVAEVFPHTVTRSSYFDAGFDAVINFDLQEEARAGAACLSEMEPIYSDYSEKMNGDTPFNVMSYISSHDTQLFSRIADNDPAMQKRAASALLFTPGTSQIFYGDESGRPFGPTGSDGHQGTRSDMNWEDIESGTAAPVLSHWQTLGQFRDRHPAIGAGEHQRLSTEPYVFSRTHGDDRVVIAFGKE</sequence>
<dbReference type="GO" id="GO:0005975">
    <property type="term" value="P:carbohydrate metabolic process"/>
    <property type="evidence" value="ECO:0007669"/>
    <property type="project" value="InterPro"/>
</dbReference>
<dbReference type="Proteomes" id="UP000308488">
    <property type="component" value="Unassembled WGS sequence"/>
</dbReference>
<keyword evidence="4" id="KW-1185">Reference proteome</keyword>
<dbReference type="PANTHER" id="PTHR10357:SF209">
    <property type="entry name" value="PERIPLASMIC ALPHA-AMYLASE"/>
    <property type="match status" value="1"/>
</dbReference>
<keyword evidence="3" id="KW-0326">Glycosidase</keyword>
<dbReference type="OrthoDB" id="9805159at2"/>
<evidence type="ECO:0000256" key="1">
    <source>
        <dbReference type="SAM" id="SignalP"/>
    </source>
</evidence>
<evidence type="ECO:0000259" key="2">
    <source>
        <dbReference type="SMART" id="SM00642"/>
    </source>
</evidence>
<feature type="domain" description="Glycosyl hydrolase family 13 catalytic" evidence="2">
    <location>
        <begin position="117"/>
        <end position="571"/>
    </location>
</feature>
<dbReference type="SUPFAM" id="SSF51445">
    <property type="entry name" value="(Trans)glycosidases"/>
    <property type="match status" value="1"/>
</dbReference>
<keyword evidence="1" id="KW-0732">Signal</keyword>
<protein>
    <submittedName>
        <fullName evidence="3">Alpha-amylase</fullName>
        <ecNumber evidence="3">3.2.1.1</ecNumber>
    </submittedName>
</protein>
<accession>A0A4U6R1Y4</accession>
<dbReference type="RefSeq" id="WP_137434811.1">
    <property type="nucleotide sequence ID" value="NZ_JANRHC010000001.1"/>
</dbReference>
<evidence type="ECO:0000313" key="4">
    <source>
        <dbReference type="Proteomes" id="UP000308488"/>
    </source>
</evidence>
<feature type="chain" id="PRO_5020603407" evidence="1">
    <location>
        <begin position="25"/>
        <end position="608"/>
    </location>
</feature>
<comment type="caution">
    <text evidence="3">The sequence shown here is derived from an EMBL/GenBank/DDBJ whole genome shotgun (WGS) entry which is preliminary data.</text>
</comment>
<dbReference type="Gene3D" id="3.20.20.80">
    <property type="entry name" value="Glycosidases"/>
    <property type="match status" value="2"/>
</dbReference>
<feature type="signal peptide" evidence="1">
    <location>
        <begin position="1"/>
        <end position="24"/>
    </location>
</feature>
<dbReference type="NCBIfam" id="NF007060">
    <property type="entry name" value="PRK09505.2-5"/>
    <property type="match status" value="1"/>
</dbReference>
<proteinExistence type="predicted"/>
<evidence type="ECO:0000313" key="3">
    <source>
        <dbReference type="EMBL" id="TKV67393.1"/>
    </source>
</evidence>
<dbReference type="AlphaFoldDB" id="A0A4U6R1Y4"/>
<dbReference type="InterPro" id="IPR017853">
    <property type="entry name" value="GH"/>
</dbReference>
<dbReference type="SMART" id="SM00642">
    <property type="entry name" value="Aamy"/>
    <property type="match status" value="1"/>
</dbReference>
<dbReference type="EC" id="3.2.1.1" evidence="3"/>
<keyword evidence="3" id="KW-0378">Hydrolase</keyword>
<dbReference type="InterPro" id="IPR006047">
    <property type="entry name" value="GH13_cat_dom"/>
</dbReference>
<organism evidence="3 4">
    <name type="scientific">Marinobacter panjinensis</name>
    <dbReference type="NCBI Taxonomy" id="2576384"/>
    <lineage>
        <taxon>Bacteria</taxon>
        <taxon>Pseudomonadati</taxon>
        <taxon>Pseudomonadota</taxon>
        <taxon>Gammaproteobacteria</taxon>
        <taxon>Pseudomonadales</taxon>
        <taxon>Marinobacteraceae</taxon>
        <taxon>Marinobacter</taxon>
    </lineage>
</organism>